<protein>
    <submittedName>
        <fullName evidence="1">Uncharacterized protein</fullName>
    </submittedName>
</protein>
<sequence>MTSPSQDRSFLDSILADLMARGVNVKVTLEPSIQEILTETPEMTRVLMGYFTTAVPVLDEDPASFVKAGECLGMIQQRLDYASYQYERIHPLYNAIKEQQQNIRHFAILNLDELRSLKTVDLRDAAISYLTKDHLRFLTKLDEVYSLIASVKENLKNAHFSLKLQMDLINCKNTRYHGAGQLASAPGSAGVGRTGSQ</sequence>
<comment type="caution">
    <text evidence="1">The sequence shown here is derived from an EMBL/GenBank/DDBJ whole genome shotgun (WGS) entry which is preliminary data.</text>
</comment>
<keyword evidence="2" id="KW-1185">Reference proteome</keyword>
<dbReference type="AlphaFoldDB" id="A0A502GEV7"/>
<accession>A0A502GEV7</accession>
<dbReference type="RefSeq" id="WP_140473796.1">
    <property type="nucleotide sequence ID" value="NZ_RCZD01000008.1"/>
</dbReference>
<proteinExistence type="predicted"/>
<evidence type="ECO:0000313" key="1">
    <source>
        <dbReference type="EMBL" id="TPG60068.1"/>
    </source>
</evidence>
<gene>
    <name evidence="1" type="ORF">EAH77_15995</name>
</gene>
<dbReference type="Proteomes" id="UP000317663">
    <property type="component" value="Unassembled WGS sequence"/>
</dbReference>
<dbReference type="EMBL" id="RCZD01000008">
    <property type="protein sequence ID" value="TPG60068.1"/>
    <property type="molecule type" value="Genomic_DNA"/>
</dbReference>
<evidence type="ECO:0000313" key="2">
    <source>
        <dbReference type="Proteomes" id="UP000317663"/>
    </source>
</evidence>
<name>A0A502GEV7_9GAMM</name>
<organism evidence="1 2">
    <name type="scientific">Ewingella americana</name>
    <dbReference type="NCBI Taxonomy" id="41202"/>
    <lineage>
        <taxon>Bacteria</taxon>
        <taxon>Pseudomonadati</taxon>
        <taxon>Pseudomonadota</taxon>
        <taxon>Gammaproteobacteria</taxon>
        <taxon>Enterobacterales</taxon>
        <taxon>Yersiniaceae</taxon>
        <taxon>Ewingella</taxon>
    </lineage>
</organism>
<reference evidence="1 2" key="1">
    <citation type="journal article" date="2019" name="Environ. Microbiol.">
        <title>Species interactions and distinct microbial communities in high Arctic permafrost affected cryosols are associated with the CH4 and CO2 gas fluxes.</title>
        <authorList>
            <person name="Altshuler I."/>
            <person name="Hamel J."/>
            <person name="Turney S."/>
            <person name="Magnuson E."/>
            <person name="Levesque R."/>
            <person name="Greer C."/>
            <person name="Whyte L.G."/>
        </authorList>
    </citation>
    <scope>NUCLEOTIDE SEQUENCE [LARGE SCALE GENOMIC DNA]</scope>
    <source>
        <strain evidence="1 2">E4</strain>
    </source>
</reference>